<gene>
    <name evidence="12" type="ORF">JI739_21005</name>
</gene>
<evidence type="ECO:0000256" key="1">
    <source>
        <dbReference type="ARBA" id="ARBA00004377"/>
    </source>
</evidence>
<feature type="domain" description="General secretion pathway GspH" evidence="11">
    <location>
        <begin position="45"/>
        <end position="139"/>
    </location>
</feature>
<reference evidence="12" key="1">
    <citation type="submission" date="2021-01" db="EMBL/GenBank/DDBJ databases">
        <title>Ramlibacter sp. strain AW1 16S ribosomal RNA gene Genome sequencing and assembly.</title>
        <authorList>
            <person name="Kang M."/>
        </authorList>
    </citation>
    <scope>NUCLEOTIDE SEQUENCE</scope>
    <source>
        <strain evidence="12">AW1</strain>
    </source>
</reference>
<evidence type="ECO:0000256" key="3">
    <source>
        <dbReference type="ARBA" id="ARBA00022475"/>
    </source>
</evidence>
<dbReference type="AlphaFoldDB" id="A0A937D896"/>
<dbReference type="PROSITE" id="PS00409">
    <property type="entry name" value="PROKAR_NTER_METHYL"/>
    <property type="match status" value="1"/>
</dbReference>
<evidence type="ECO:0000259" key="11">
    <source>
        <dbReference type="Pfam" id="PF12019"/>
    </source>
</evidence>
<dbReference type="NCBIfam" id="TIGR02532">
    <property type="entry name" value="IV_pilin_GFxxxE"/>
    <property type="match status" value="1"/>
</dbReference>
<organism evidence="12 13">
    <name type="scientific">Ramlibacter aurantiacus</name>
    <dbReference type="NCBI Taxonomy" id="2801330"/>
    <lineage>
        <taxon>Bacteria</taxon>
        <taxon>Pseudomonadati</taxon>
        <taxon>Pseudomonadota</taxon>
        <taxon>Betaproteobacteria</taxon>
        <taxon>Burkholderiales</taxon>
        <taxon>Comamonadaceae</taxon>
        <taxon>Ramlibacter</taxon>
    </lineage>
</organism>
<dbReference type="InterPro" id="IPR012902">
    <property type="entry name" value="N_methyl_site"/>
</dbReference>
<proteinExistence type="inferred from homology"/>
<dbReference type="GO" id="GO:0015627">
    <property type="term" value="C:type II protein secretion system complex"/>
    <property type="evidence" value="ECO:0007669"/>
    <property type="project" value="InterPro"/>
</dbReference>
<evidence type="ECO:0000256" key="7">
    <source>
        <dbReference type="ARBA" id="ARBA00022989"/>
    </source>
</evidence>
<protein>
    <recommendedName>
        <fullName evidence="2">Type II secretion system protein H</fullName>
    </recommendedName>
    <alternativeName>
        <fullName evidence="10">General secretion pathway protein H</fullName>
    </alternativeName>
</protein>
<dbReference type="SUPFAM" id="SSF54523">
    <property type="entry name" value="Pili subunits"/>
    <property type="match status" value="1"/>
</dbReference>
<dbReference type="Pfam" id="PF07963">
    <property type="entry name" value="N_methyl"/>
    <property type="match status" value="1"/>
</dbReference>
<dbReference type="Gene3D" id="3.55.40.10">
    <property type="entry name" value="minor pseudopilin epsh domain"/>
    <property type="match status" value="1"/>
</dbReference>
<evidence type="ECO:0000313" key="13">
    <source>
        <dbReference type="Proteomes" id="UP000613011"/>
    </source>
</evidence>
<name>A0A937D896_9BURK</name>
<keyword evidence="3" id="KW-1003">Cell membrane</keyword>
<evidence type="ECO:0000256" key="6">
    <source>
        <dbReference type="ARBA" id="ARBA00022692"/>
    </source>
</evidence>
<accession>A0A937D896</accession>
<keyword evidence="6" id="KW-0812">Transmembrane</keyword>
<dbReference type="Pfam" id="PF12019">
    <property type="entry name" value="GspH"/>
    <property type="match status" value="1"/>
</dbReference>
<dbReference type="InterPro" id="IPR045584">
    <property type="entry name" value="Pilin-like"/>
</dbReference>
<sequence>MSRSQGFTLIELLTVVALLALLAALAAPAMQRLLAAQRLRSVSYDLVSDLTLARSEALKRGAQVRIAPPAANAWSQGWSITLVSDGTAFGQRKSLEGVTVTKAPANLTFDIDGRTAAATSFGFSDGHGRYRCITLDPSGRPKSSTTACP</sequence>
<keyword evidence="8" id="KW-0472">Membrane</keyword>
<dbReference type="GO" id="GO:0015628">
    <property type="term" value="P:protein secretion by the type II secretion system"/>
    <property type="evidence" value="ECO:0007669"/>
    <property type="project" value="InterPro"/>
</dbReference>
<dbReference type="Proteomes" id="UP000613011">
    <property type="component" value="Unassembled WGS sequence"/>
</dbReference>
<evidence type="ECO:0000256" key="4">
    <source>
        <dbReference type="ARBA" id="ARBA00022481"/>
    </source>
</evidence>
<dbReference type="InterPro" id="IPR022346">
    <property type="entry name" value="T2SS_GspH"/>
</dbReference>
<dbReference type="GO" id="GO:0005886">
    <property type="term" value="C:plasma membrane"/>
    <property type="evidence" value="ECO:0007669"/>
    <property type="project" value="UniProtKB-SubCell"/>
</dbReference>
<comment type="similarity">
    <text evidence="9">Belongs to the GSP H family.</text>
</comment>
<evidence type="ECO:0000256" key="5">
    <source>
        <dbReference type="ARBA" id="ARBA00022519"/>
    </source>
</evidence>
<evidence type="ECO:0000256" key="2">
    <source>
        <dbReference type="ARBA" id="ARBA00021549"/>
    </source>
</evidence>
<comment type="caution">
    <text evidence="12">The sequence shown here is derived from an EMBL/GenBank/DDBJ whole genome shotgun (WGS) entry which is preliminary data.</text>
</comment>
<keyword evidence="5" id="KW-0997">Cell inner membrane</keyword>
<evidence type="ECO:0000256" key="10">
    <source>
        <dbReference type="ARBA" id="ARBA00030775"/>
    </source>
</evidence>
<keyword evidence="13" id="KW-1185">Reference proteome</keyword>
<keyword evidence="7" id="KW-1133">Transmembrane helix</keyword>
<dbReference type="EMBL" id="JAEQNA010000010">
    <property type="protein sequence ID" value="MBL0422828.1"/>
    <property type="molecule type" value="Genomic_DNA"/>
</dbReference>
<evidence type="ECO:0000256" key="9">
    <source>
        <dbReference type="ARBA" id="ARBA00025772"/>
    </source>
</evidence>
<evidence type="ECO:0000313" key="12">
    <source>
        <dbReference type="EMBL" id="MBL0422828.1"/>
    </source>
</evidence>
<keyword evidence="4" id="KW-0488">Methylation</keyword>
<comment type="subcellular location">
    <subcellularLocation>
        <location evidence="1">Cell inner membrane</location>
        <topology evidence="1">Single-pass membrane protein</topology>
    </subcellularLocation>
</comment>
<evidence type="ECO:0000256" key="8">
    <source>
        <dbReference type="ARBA" id="ARBA00023136"/>
    </source>
</evidence>